<dbReference type="HAMAP" id="MF_01080">
    <property type="entry name" value="TruB_bact"/>
    <property type="match status" value="1"/>
</dbReference>
<dbReference type="Proteomes" id="UP000824165">
    <property type="component" value="Unassembled WGS sequence"/>
</dbReference>
<evidence type="ECO:0000256" key="5">
    <source>
        <dbReference type="HAMAP-Rule" id="MF_01080"/>
    </source>
</evidence>
<dbReference type="InterPro" id="IPR002501">
    <property type="entry name" value="PsdUridine_synth_N"/>
</dbReference>
<feature type="domain" description="tRNA pseudouridylate synthase B C-terminal" evidence="7">
    <location>
        <begin position="178"/>
        <end position="228"/>
    </location>
</feature>
<dbReference type="Pfam" id="PF01509">
    <property type="entry name" value="TruB_N"/>
    <property type="match status" value="1"/>
</dbReference>
<reference evidence="8" key="1">
    <citation type="submission" date="2020-10" db="EMBL/GenBank/DDBJ databases">
        <authorList>
            <person name="Gilroy R."/>
        </authorList>
    </citation>
    <scope>NUCLEOTIDE SEQUENCE</scope>
    <source>
        <strain evidence="8">CHK181-108</strain>
    </source>
</reference>
<comment type="catalytic activity">
    <reaction evidence="1 5">
        <text>uridine(55) in tRNA = pseudouridine(55) in tRNA</text>
        <dbReference type="Rhea" id="RHEA:42532"/>
        <dbReference type="Rhea" id="RHEA-COMP:10101"/>
        <dbReference type="Rhea" id="RHEA-COMP:10102"/>
        <dbReference type="ChEBI" id="CHEBI:65314"/>
        <dbReference type="ChEBI" id="CHEBI:65315"/>
        <dbReference type="EC" id="5.4.99.25"/>
    </reaction>
</comment>
<comment type="caution">
    <text evidence="8">The sequence shown here is derived from an EMBL/GenBank/DDBJ whole genome shotgun (WGS) entry which is preliminary data.</text>
</comment>
<dbReference type="GO" id="GO:1990481">
    <property type="term" value="P:mRNA pseudouridine synthesis"/>
    <property type="evidence" value="ECO:0007669"/>
    <property type="project" value="TreeGrafter"/>
</dbReference>
<evidence type="ECO:0000259" key="6">
    <source>
        <dbReference type="Pfam" id="PF01509"/>
    </source>
</evidence>
<evidence type="ECO:0000256" key="4">
    <source>
        <dbReference type="ARBA" id="ARBA00023235"/>
    </source>
</evidence>
<dbReference type="InterPro" id="IPR020103">
    <property type="entry name" value="PsdUridine_synth_cat_dom_sf"/>
</dbReference>
<gene>
    <name evidence="5 8" type="primary">truB</name>
    <name evidence="8" type="ORF">IAA60_06730</name>
</gene>
<feature type="active site" description="Nucleophile" evidence="5">
    <location>
        <position position="43"/>
    </location>
</feature>
<reference evidence="8" key="2">
    <citation type="journal article" date="2021" name="PeerJ">
        <title>Extensive microbial diversity within the chicken gut microbiome revealed by metagenomics and culture.</title>
        <authorList>
            <person name="Gilroy R."/>
            <person name="Ravi A."/>
            <person name="Getino M."/>
            <person name="Pursley I."/>
            <person name="Horton D.L."/>
            <person name="Alikhan N.F."/>
            <person name="Baker D."/>
            <person name="Gharbi K."/>
            <person name="Hall N."/>
            <person name="Watson M."/>
            <person name="Adriaenssens E.M."/>
            <person name="Foster-Nyarko E."/>
            <person name="Jarju S."/>
            <person name="Secka A."/>
            <person name="Antonio M."/>
            <person name="Oren A."/>
            <person name="Chaudhuri R.R."/>
            <person name="La Ragione R."/>
            <person name="Hildebrand F."/>
            <person name="Pallen M.J."/>
        </authorList>
    </citation>
    <scope>NUCLEOTIDE SEQUENCE</scope>
    <source>
        <strain evidence="8">CHK181-108</strain>
    </source>
</reference>
<evidence type="ECO:0000313" key="9">
    <source>
        <dbReference type="Proteomes" id="UP000824165"/>
    </source>
</evidence>
<comment type="similarity">
    <text evidence="2 5">Belongs to the pseudouridine synthase TruB family. Type 1 subfamily.</text>
</comment>
<name>A0A9D1H2Y6_9FIRM</name>
<keyword evidence="4 5" id="KW-0413">Isomerase</keyword>
<dbReference type="GO" id="GO:0003723">
    <property type="term" value="F:RNA binding"/>
    <property type="evidence" value="ECO:0007669"/>
    <property type="project" value="InterPro"/>
</dbReference>
<dbReference type="InterPro" id="IPR032819">
    <property type="entry name" value="TruB_C"/>
</dbReference>
<evidence type="ECO:0000313" key="8">
    <source>
        <dbReference type="EMBL" id="HIT85585.1"/>
    </source>
</evidence>
<dbReference type="Pfam" id="PF16198">
    <property type="entry name" value="TruB_C_2"/>
    <property type="match status" value="1"/>
</dbReference>
<dbReference type="InterPro" id="IPR014780">
    <property type="entry name" value="tRNA_psdUridine_synth_TruB"/>
</dbReference>
<evidence type="ECO:0000256" key="3">
    <source>
        <dbReference type="ARBA" id="ARBA00022694"/>
    </source>
</evidence>
<dbReference type="PANTHER" id="PTHR13767:SF2">
    <property type="entry name" value="PSEUDOURIDYLATE SYNTHASE TRUB1"/>
    <property type="match status" value="1"/>
</dbReference>
<keyword evidence="3 5" id="KW-0819">tRNA processing</keyword>
<dbReference type="FunFam" id="3.30.2350.10:FF:000011">
    <property type="entry name" value="tRNA pseudouridine synthase B"/>
    <property type="match status" value="1"/>
</dbReference>
<evidence type="ECO:0000259" key="7">
    <source>
        <dbReference type="Pfam" id="PF16198"/>
    </source>
</evidence>
<dbReference type="EMBL" id="DVLU01000065">
    <property type="protein sequence ID" value="HIT85585.1"/>
    <property type="molecule type" value="Genomic_DNA"/>
</dbReference>
<accession>A0A9D1H2Y6</accession>
<proteinExistence type="inferred from homology"/>
<evidence type="ECO:0000256" key="1">
    <source>
        <dbReference type="ARBA" id="ARBA00000385"/>
    </source>
</evidence>
<dbReference type="GO" id="GO:0031119">
    <property type="term" value="P:tRNA pseudouridine synthesis"/>
    <property type="evidence" value="ECO:0007669"/>
    <property type="project" value="UniProtKB-UniRule"/>
</dbReference>
<dbReference type="AlphaFoldDB" id="A0A9D1H2Y6"/>
<feature type="domain" description="Pseudouridine synthase II N-terminal" evidence="6">
    <location>
        <begin position="28"/>
        <end position="177"/>
    </location>
</feature>
<protein>
    <recommendedName>
        <fullName evidence="5">tRNA pseudouridine synthase B</fullName>
        <ecNumber evidence="5">5.4.99.25</ecNumber>
    </recommendedName>
    <alternativeName>
        <fullName evidence="5">tRNA pseudouridine(55) synthase</fullName>
        <shortName evidence="5">Psi55 synthase</shortName>
    </alternativeName>
    <alternativeName>
        <fullName evidence="5">tRNA pseudouridylate synthase</fullName>
    </alternativeName>
    <alternativeName>
        <fullName evidence="5">tRNA-uridine isomerase</fullName>
    </alternativeName>
</protein>
<sequence length="303" mass="34411">MHVPNLNGILIVNKPVGLTSHDVVNVVRRMTHLTKVGHAGTLDPIATGVLPVCIGVATKITGMLQDADKVYRAELVLGMTTDTYDCEGEVLTECEVTCTKKQIIDTILDFQGEQEQIPPMYSAIKQNGKKLYELARQGVEVARKPRKINISAISVLNIDMENYTVEIEVECSKGTYIRTLCHDIGLKLGVGAYMNKLERVKSYSFTIDNSYTLQEVRELIKSHKLQEKLINVENIFKGYPKLYLTPRQAFSVRNGCQITWPDAVEGMRYRLYSKKNNFLCISECKKKRLVLVQSFWNEENMRK</sequence>
<organism evidence="8 9">
    <name type="scientific">Candidatus Ornithomonoglobus intestinigallinarum</name>
    <dbReference type="NCBI Taxonomy" id="2840894"/>
    <lineage>
        <taxon>Bacteria</taxon>
        <taxon>Bacillati</taxon>
        <taxon>Bacillota</taxon>
        <taxon>Clostridia</taxon>
        <taxon>Candidatus Ornithomonoglobus</taxon>
    </lineage>
</organism>
<dbReference type="EC" id="5.4.99.25" evidence="5"/>
<dbReference type="CDD" id="cd02573">
    <property type="entry name" value="PseudoU_synth_EcTruB"/>
    <property type="match status" value="1"/>
</dbReference>
<comment type="function">
    <text evidence="5">Responsible for synthesis of pseudouridine from uracil-55 in the psi GC loop of transfer RNAs.</text>
</comment>
<dbReference type="SUPFAM" id="SSF55120">
    <property type="entry name" value="Pseudouridine synthase"/>
    <property type="match status" value="1"/>
</dbReference>
<dbReference type="NCBIfam" id="TIGR00431">
    <property type="entry name" value="TruB"/>
    <property type="match status" value="1"/>
</dbReference>
<dbReference type="PANTHER" id="PTHR13767">
    <property type="entry name" value="TRNA-PSEUDOURIDINE SYNTHASE"/>
    <property type="match status" value="1"/>
</dbReference>
<dbReference type="Gene3D" id="3.30.2350.10">
    <property type="entry name" value="Pseudouridine synthase"/>
    <property type="match status" value="1"/>
</dbReference>
<evidence type="ECO:0000256" key="2">
    <source>
        <dbReference type="ARBA" id="ARBA00005642"/>
    </source>
</evidence>
<dbReference type="GO" id="GO:0160148">
    <property type="term" value="F:tRNA pseudouridine(55) synthase activity"/>
    <property type="evidence" value="ECO:0007669"/>
    <property type="project" value="UniProtKB-EC"/>
</dbReference>